<gene>
    <name evidence="1" type="ORF">OSB1V03_LOCUS23254</name>
</gene>
<accession>A0A7R9M2T7</accession>
<keyword evidence="2" id="KW-1185">Reference proteome</keyword>
<proteinExistence type="predicted"/>
<organism evidence="1">
    <name type="scientific">Medioppia subpectinata</name>
    <dbReference type="NCBI Taxonomy" id="1979941"/>
    <lineage>
        <taxon>Eukaryota</taxon>
        <taxon>Metazoa</taxon>
        <taxon>Ecdysozoa</taxon>
        <taxon>Arthropoda</taxon>
        <taxon>Chelicerata</taxon>
        <taxon>Arachnida</taxon>
        <taxon>Acari</taxon>
        <taxon>Acariformes</taxon>
        <taxon>Sarcoptiformes</taxon>
        <taxon>Oribatida</taxon>
        <taxon>Brachypylina</taxon>
        <taxon>Oppioidea</taxon>
        <taxon>Oppiidae</taxon>
        <taxon>Medioppia</taxon>
    </lineage>
</organism>
<dbReference type="EMBL" id="CAJPIZ010056372">
    <property type="protein sequence ID" value="CAG2123309.1"/>
    <property type="molecule type" value="Genomic_DNA"/>
</dbReference>
<dbReference type="Proteomes" id="UP000759131">
    <property type="component" value="Unassembled WGS sequence"/>
</dbReference>
<evidence type="ECO:0000313" key="2">
    <source>
        <dbReference type="Proteomes" id="UP000759131"/>
    </source>
</evidence>
<reference evidence="1" key="1">
    <citation type="submission" date="2020-11" db="EMBL/GenBank/DDBJ databases">
        <authorList>
            <person name="Tran Van P."/>
        </authorList>
    </citation>
    <scope>NUCLEOTIDE SEQUENCE</scope>
</reference>
<sequence length="139" mass="15027">MPTGLTNGSGNGGFVHDNGLYFVIRNDKVVTFNRTTGEMTHTKKDVWQYFNCDSMEVVSDQLPTPAPPVGGNDTNATLPTTTTTPLMATNVTTDEVIPIVTESPTTPAVQGLVDNDVDYRSTIYKLIAITFSLIIVAMI</sequence>
<name>A0A7R9M2T7_9ACAR</name>
<dbReference type="EMBL" id="OC910947">
    <property type="protein sequence ID" value="CAD7651229.1"/>
    <property type="molecule type" value="Genomic_DNA"/>
</dbReference>
<evidence type="ECO:0000313" key="1">
    <source>
        <dbReference type="EMBL" id="CAD7651229.1"/>
    </source>
</evidence>
<dbReference type="AlphaFoldDB" id="A0A7R9M2T7"/>
<feature type="non-terminal residue" evidence="1">
    <location>
        <position position="1"/>
    </location>
</feature>
<protein>
    <submittedName>
        <fullName evidence="1">Uncharacterized protein</fullName>
    </submittedName>
</protein>